<evidence type="ECO:0000256" key="2">
    <source>
        <dbReference type="ARBA" id="ARBA00012404"/>
    </source>
</evidence>
<dbReference type="InterPro" id="IPR008240">
    <property type="entry name" value="Chorismate_mutase_periplasmic"/>
</dbReference>
<organism evidence="8 9">
    <name type="scientific">Amycolatopsis cihanbeyliensis</name>
    <dbReference type="NCBI Taxonomy" id="1128664"/>
    <lineage>
        <taxon>Bacteria</taxon>
        <taxon>Bacillati</taxon>
        <taxon>Actinomycetota</taxon>
        <taxon>Actinomycetes</taxon>
        <taxon>Pseudonocardiales</taxon>
        <taxon>Pseudonocardiaceae</taxon>
        <taxon>Amycolatopsis</taxon>
    </lineage>
</organism>
<sequence>MHGRLSSLLLAAGASVALVCAPQPASAQPSQPLLPLTDLAAERALIANAVAAAKWGTGGPIEDPARERRILATVAERAADIGIDPATATRIFRDQLTAGKLVQRALHAYWTAHPERQPTAWPDLATEVRPALDRITGELLAQLEATGTARADRTCPHHLFRAVRTVGEARSLDPLHRTALERAVRSVCHPDDT</sequence>
<dbReference type="GO" id="GO:0004106">
    <property type="term" value="F:chorismate mutase activity"/>
    <property type="evidence" value="ECO:0007669"/>
    <property type="project" value="UniProtKB-EC"/>
</dbReference>
<dbReference type="Pfam" id="PF01817">
    <property type="entry name" value="CM_2"/>
    <property type="match status" value="1"/>
</dbReference>
<dbReference type="RefSeq" id="WP_142000551.1">
    <property type="nucleotide sequence ID" value="NZ_VFML01000001.1"/>
</dbReference>
<dbReference type="InterPro" id="IPR051331">
    <property type="entry name" value="Chorismate_mutase-related"/>
</dbReference>
<evidence type="ECO:0000313" key="9">
    <source>
        <dbReference type="Proteomes" id="UP000320876"/>
    </source>
</evidence>
<comment type="caution">
    <text evidence="8">The sequence shown here is derived from an EMBL/GenBank/DDBJ whole genome shotgun (WGS) entry which is preliminary data.</text>
</comment>
<evidence type="ECO:0000256" key="6">
    <source>
        <dbReference type="SAM" id="SignalP"/>
    </source>
</evidence>
<name>A0A542DPB2_AMYCI</name>
<dbReference type="Proteomes" id="UP000320876">
    <property type="component" value="Unassembled WGS sequence"/>
</dbReference>
<protein>
    <recommendedName>
        <fullName evidence="2 5">Chorismate mutase</fullName>
        <ecNumber evidence="2 5">5.4.99.5</ecNumber>
    </recommendedName>
</protein>
<feature type="domain" description="Chorismate mutase" evidence="7">
    <location>
        <begin position="1"/>
        <end position="107"/>
    </location>
</feature>
<dbReference type="PROSITE" id="PS51168">
    <property type="entry name" value="CHORISMATE_MUT_2"/>
    <property type="match status" value="1"/>
</dbReference>
<comment type="function">
    <text evidence="5">Catalyzes the Claisen rearrangement of chorismate to prephenate.</text>
</comment>
<dbReference type="InterPro" id="IPR002701">
    <property type="entry name" value="CM_II_prokaryot"/>
</dbReference>
<dbReference type="InterPro" id="IPR036979">
    <property type="entry name" value="CM_dom_sf"/>
</dbReference>
<dbReference type="OrthoDB" id="3825510at2"/>
<evidence type="ECO:0000256" key="3">
    <source>
        <dbReference type="ARBA" id="ARBA00022729"/>
    </source>
</evidence>
<evidence type="ECO:0000256" key="1">
    <source>
        <dbReference type="ARBA" id="ARBA00004817"/>
    </source>
</evidence>
<evidence type="ECO:0000256" key="4">
    <source>
        <dbReference type="ARBA" id="ARBA00023235"/>
    </source>
</evidence>
<comment type="catalytic activity">
    <reaction evidence="5">
        <text>chorismate = prephenate</text>
        <dbReference type="Rhea" id="RHEA:13897"/>
        <dbReference type="ChEBI" id="CHEBI:29748"/>
        <dbReference type="ChEBI" id="CHEBI:29934"/>
        <dbReference type="EC" id="5.4.99.5"/>
    </reaction>
</comment>
<dbReference type="InterPro" id="IPR036263">
    <property type="entry name" value="Chorismate_II_sf"/>
</dbReference>
<dbReference type="SMART" id="SM00830">
    <property type="entry name" value="CM_2"/>
    <property type="match status" value="1"/>
</dbReference>
<gene>
    <name evidence="8" type="ORF">FB471_4752</name>
</gene>
<keyword evidence="3 6" id="KW-0732">Signal</keyword>
<dbReference type="UniPathway" id="UPA00120">
    <property type="reaction ID" value="UER00203"/>
</dbReference>
<dbReference type="PANTHER" id="PTHR38041:SF2">
    <property type="entry name" value="SECRETED CHORISMATE MUTASE"/>
    <property type="match status" value="1"/>
</dbReference>
<evidence type="ECO:0000313" key="8">
    <source>
        <dbReference type="EMBL" id="TQJ04942.1"/>
    </source>
</evidence>
<feature type="chain" id="PRO_5021972537" description="Chorismate mutase" evidence="6">
    <location>
        <begin position="28"/>
        <end position="193"/>
    </location>
</feature>
<dbReference type="Gene3D" id="1.20.59.10">
    <property type="entry name" value="Chorismate mutase"/>
    <property type="match status" value="1"/>
</dbReference>
<dbReference type="GO" id="GO:0046417">
    <property type="term" value="P:chorismate metabolic process"/>
    <property type="evidence" value="ECO:0007669"/>
    <property type="project" value="InterPro"/>
</dbReference>
<dbReference type="AlphaFoldDB" id="A0A542DPB2"/>
<dbReference type="SUPFAM" id="SSF48600">
    <property type="entry name" value="Chorismate mutase II"/>
    <property type="match status" value="1"/>
</dbReference>
<dbReference type="EMBL" id="VFML01000001">
    <property type="protein sequence ID" value="TQJ04942.1"/>
    <property type="molecule type" value="Genomic_DNA"/>
</dbReference>
<keyword evidence="9" id="KW-1185">Reference proteome</keyword>
<dbReference type="NCBIfam" id="NF006741">
    <property type="entry name" value="PRK09269.1"/>
    <property type="match status" value="1"/>
</dbReference>
<proteinExistence type="predicted"/>
<dbReference type="NCBIfam" id="TIGR01806">
    <property type="entry name" value="CM_mono2"/>
    <property type="match status" value="1"/>
</dbReference>
<dbReference type="EC" id="5.4.99.5" evidence="2 5"/>
<reference evidence="8 9" key="1">
    <citation type="submission" date="2019-06" db="EMBL/GenBank/DDBJ databases">
        <title>Sequencing the genomes of 1000 actinobacteria strains.</title>
        <authorList>
            <person name="Klenk H.-P."/>
        </authorList>
    </citation>
    <scope>NUCLEOTIDE SEQUENCE [LARGE SCALE GENOMIC DNA]</scope>
    <source>
        <strain evidence="8 9">DSM 45679</strain>
    </source>
</reference>
<accession>A0A542DPB2</accession>
<keyword evidence="4 5" id="KW-0413">Isomerase</keyword>
<comment type="pathway">
    <text evidence="1 5">Metabolic intermediate biosynthesis; prephenate biosynthesis; prephenate from chorismate: step 1/1.</text>
</comment>
<dbReference type="PANTHER" id="PTHR38041">
    <property type="entry name" value="CHORISMATE MUTASE"/>
    <property type="match status" value="1"/>
</dbReference>
<evidence type="ECO:0000259" key="7">
    <source>
        <dbReference type="PROSITE" id="PS51168"/>
    </source>
</evidence>
<dbReference type="GO" id="GO:0009697">
    <property type="term" value="P:salicylic acid biosynthetic process"/>
    <property type="evidence" value="ECO:0007669"/>
    <property type="project" value="TreeGrafter"/>
</dbReference>
<feature type="signal peptide" evidence="6">
    <location>
        <begin position="1"/>
        <end position="27"/>
    </location>
</feature>
<evidence type="ECO:0000256" key="5">
    <source>
        <dbReference type="PIRNR" id="PIRNR026640"/>
    </source>
</evidence>
<dbReference type="PIRSF" id="PIRSF026640">
    <property type="entry name" value="Peripl_chor_mut"/>
    <property type="match status" value="1"/>
</dbReference>